<dbReference type="Proteomes" id="UP001215827">
    <property type="component" value="Chromosome"/>
</dbReference>
<proteinExistence type="predicted"/>
<gene>
    <name evidence="2" type="ORF">P7228_00165</name>
</gene>
<organism evidence="2 3">
    <name type="scientific">Altererythrobacter arenosus</name>
    <dbReference type="NCBI Taxonomy" id="3032592"/>
    <lineage>
        <taxon>Bacteria</taxon>
        <taxon>Pseudomonadati</taxon>
        <taxon>Pseudomonadota</taxon>
        <taxon>Alphaproteobacteria</taxon>
        <taxon>Sphingomonadales</taxon>
        <taxon>Erythrobacteraceae</taxon>
        <taxon>Altererythrobacter</taxon>
    </lineage>
</organism>
<dbReference type="Gene3D" id="3.60.15.10">
    <property type="entry name" value="Ribonuclease Z/Hydroxyacylglutathione hydrolase-like"/>
    <property type="match status" value="1"/>
</dbReference>
<name>A0ABY8FR69_9SPHN</name>
<dbReference type="SUPFAM" id="SSF56281">
    <property type="entry name" value="Metallo-hydrolase/oxidoreductase"/>
    <property type="match status" value="1"/>
</dbReference>
<evidence type="ECO:0008006" key="4">
    <source>
        <dbReference type="Google" id="ProtNLM"/>
    </source>
</evidence>
<evidence type="ECO:0000313" key="3">
    <source>
        <dbReference type="Proteomes" id="UP001215827"/>
    </source>
</evidence>
<dbReference type="RefSeq" id="WP_278016206.1">
    <property type="nucleotide sequence ID" value="NZ_CP121106.1"/>
</dbReference>
<evidence type="ECO:0000313" key="2">
    <source>
        <dbReference type="EMBL" id="WFL77513.1"/>
    </source>
</evidence>
<sequence length="491" mass="52194">MRLRFSRFSTIFGAAVSVAALSSQAWAGEAEDAVIAQVTEAYGGSDLTDMQSIRVRDHYKTAFPGQGYTSRMVEFTHLKQDAQLDLANQRGSVEGWSANWNFTFNTRTVSAGDDIAIVNYISGDYQPAAFADYFAAYGAVIRVTDTLLAYHLAKSADSATHKGTAMYLGRPHAMIEFQLPSSPPLTLYVDQETGLISKSERVTPFGSLTYTFGNHATQGGVSYARDFEFFIGDDVNLLSLSREISVNGVDPAIFAIDSGIVAEPARLDQAEMTTDEIAAGVHLVGQGPQGGAAAYTTFVDAGDHLIAVGGYAGLQARYDAYKEATGSTKPIRYQVVTHHHTDHLGGMADALGLGAIFVTPENAVANVRTAAGADIPEDRLMVLDGSMTLGPVQIYDVATNHMESMALVYIPAASAIFQADHYTGLYEGAAPTPVGAGTVYLKNHIEALGLDVATILSAHGRKAVTWEEFSAAVAGYDGQPCKSGRPICSGG</sequence>
<accession>A0ABY8FR69</accession>
<keyword evidence="3" id="KW-1185">Reference proteome</keyword>
<reference evidence="2 3" key="1">
    <citation type="submission" date="2023-03" db="EMBL/GenBank/DDBJ databases">
        <title>Altererythrobacter sp. CAU 1644 isolated from sand.</title>
        <authorList>
            <person name="Kim W."/>
        </authorList>
    </citation>
    <scope>NUCLEOTIDE SEQUENCE [LARGE SCALE GENOMIC DNA]</scope>
    <source>
        <strain evidence="2 3">CAU 1644</strain>
    </source>
</reference>
<feature type="chain" id="PRO_5047273798" description="MBL fold metallo-hydrolase" evidence="1">
    <location>
        <begin position="28"/>
        <end position="491"/>
    </location>
</feature>
<dbReference type="InterPro" id="IPR036866">
    <property type="entry name" value="RibonucZ/Hydroxyglut_hydro"/>
</dbReference>
<protein>
    <recommendedName>
        <fullName evidence="4">MBL fold metallo-hydrolase</fullName>
    </recommendedName>
</protein>
<feature type="signal peptide" evidence="1">
    <location>
        <begin position="1"/>
        <end position="27"/>
    </location>
</feature>
<evidence type="ECO:0000256" key="1">
    <source>
        <dbReference type="SAM" id="SignalP"/>
    </source>
</evidence>
<keyword evidence="1" id="KW-0732">Signal</keyword>
<dbReference type="EMBL" id="CP121106">
    <property type="protein sequence ID" value="WFL77513.1"/>
    <property type="molecule type" value="Genomic_DNA"/>
</dbReference>